<keyword evidence="1" id="KW-1133">Transmembrane helix</keyword>
<dbReference type="RefSeq" id="WP_376871764.1">
    <property type="nucleotide sequence ID" value="NZ_JBHUHP010000001.1"/>
</dbReference>
<keyword evidence="1" id="KW-0472">Membrane</keyword>
<gene>
    <name evidence="2" type="ORF">ACFSHS_01840</name>
</gene>
<dbReference type="EMBL" id="JBHUHP010000001">
    <property type="protein sequence ID" value="MFD2090304.1"/>
    <property type="molecule type" value="Genomic_DNA"/>
</dbReference>
<dbReference type="Pfam" id="PF05656">
    <property type="entry name" value="DUF805"/>
    <property type="match status" value="1"/>
</dbReference>
<name>A0ABW4X707_9ACTN</name>
<dbReference type="Proteomes" id="UP001597402">
    <property type="component" value="Unassembled WGS sequence"/>
</dbReference>
<keyword evidence="1" id="KW-0812">Transmembrane</keyword>
<evidence type="ECO:0000313" key="2">
    <source>
        <dbReference type="EMBL" id="MFD2090304.1"/>
    </source>
</evidence>
<reference evidence="3" key="1">
    <citation type="journal article" date="2019" name="Int. J. Syst. Evol. Microbiol.">
        <title>The Global Catalogue of Microorganisms (GCM) 10K type strain sequencing project: providing services to taxonomists for standard genome sequencing and annotation.</title>
        <authorList>
            <consortium name="The Broad Institute Genomics Platform"/>
            <consortium name="The Broad Institute Genome Sequencing Center for Infectious Disease"/>
            <person name="Wu L."/>
            <person name="Ma J."/>
        </authorList>
    </citation>
    <scope>NUCLEOTIDE SEQUENCE [LARGE SCALE GENOMIC DNA]</scope>
    <source>
        <strain evidence="3">JCM 3338</strain>
    </source>
</reference>
<evidence type="ECO:0000256" key="1">
    <source>
        <dbReference type="SAM" id="Phobius"/>
    </source>
</evidence>
<evidence type="ECO:0000313" key="3">
    <source>
        <dbReference type="Proteomes" id="UP001597402"/>
    </source>
</evidence>
<dbReference type="InterPro" id="IPR008523">
    <property type="entry name" value="DUF805"/>
</dbReference>
<feature type="transmembrane region" description="Helical" evidence="1">
    <location>
        <begin position="6"/>
        <end position="25"/>
    </location>
</feature>
<sequence>MHDRGHSAWWLLWTLLPLVGWIVLLGQNGFPRGDAGPNRYGPAGRHVVRDPVGA</sequence>
<accession>A0ABW4X707</accession>
<proteinExistence type="predicted"/>
<protein>
    <submittedName>
        <fullName evidence="2">DUF805 domain-containing protein</fullName>
    </submittedName>
</protein>
<organism evidence="2 3">
    <name type="scientific">Blastococcus deserti</name>
    <dbReference type="NCBI Taxonomy" id="2259033"/>
    <lineage>
        <taxon>Bacteria</taxon>
        <taxon>Bacillati</taxon>
        <taxon>Actinomycetota</taxon>
        <taxon>Actinomycetes</taxon>
        <taxon>Geodermatophilales</taxon>
        <taxon>Geodermatophilaceae</taxon>
        <taxon>Blastococcus</taxon>
    </lineage>
</organism>
<comment type="caution">
    <text evidence="2">The sequence shown here is derived from an EMBL/GenBank/DDBJ whole genome shotgun (WGS) entry which is preliminary data.</text>
</comment>
<keyword evidence="3" id="KW-1185">Reference proteome</keyword>